<evidence type="ECO:0000259" key="4">
    <source>
        <dbReference type="Pfam" id="PF00135"/>
    </source>
</evidence>
<name>A0A8H7WKU9_9HELO</name>
<reference evidence="5" key="1">
    <citation type="submission" date="2021-02" db="EMBL/GenBank/DDBJ databases">
        <title>Genome sequence Cadophora malorum strain M34.</title>
        <authorList>
            <person name="Stefanovic E."/>
            <person name="Vu D."/>
            <person name="Scully C."/>
            <person name="Dijksterhuis J."/>
            <person name="Roader J."/>
            <person name="Houbraken J."/>
        </authorList>
    </citation>
    <scope>NUCLEOTIDE SEQUENCE</scope>
    <source>
        <strain evidence="5">M34</strain>
    </source>
</reference>
<dbReference type="FunFam" id="3.40.50.1820:FF:000299">
    <property type="entry name" value="Carboxylic ester hydrolase"/>
    <property type="match status" value="1"/>
</dbReference>
<keyword evidence="3" id="KW-0732">Signal</keyword>
<dbReference type="InterPro" id="IPR002018">
    <property type="entry name" value="CarbesteraseB"/>
</dbReference>
<dbReference type="InterPro" id="IPR050309">
    <property type="entry name" value="Type-B_Carboxylest/Lipase"/>
</dbReference>
<dbReference type="Proteomes" id="UP000664132">
    <property type="component" value="Unassembled WGS sequence"/>
</dbReference>
<feature type="domain" description="Carboxylesterase type B" evidence="4">
    <location>
        <begin position="26"/>
        <end position="525"/>
    </location>
</feature>
<dbReference type="EC" id="3.1.1.-" evidence="3"/>
<dbReference type="InterPro" id="IPR029058">
    <property type="entry name" value="AB_hydrolase_fold"/>
</dbReference>
<evidence type="ECO:0000313" key="5">
    <source>
        <dbReference type="EMBL" id="KAG4426735.1"/>
    </source>
</evidence>
<dbReference type="AlphaFoldDB" id="A0A8H7WKU9"/>
<dbReference type="Gene3D" id="3.40.50.1820">
    <property type="entry name" value="alpha/beta hydrolase"/>
    <property type="match status" value="1"/>
</dbReference>
<evidence type="ECO:0000256" key="3">
    <source>
        <dbReference type="RuleBase" id="RU361235"/>
    </source>
</evidence>
<feature type="chain" id="PRO_5034288590" description="Carboxylic ester hydrolase" evidence="3">
    <location>
        <begin position="23"/>
        <end position="534"/>
    </location>
</feature>
<dbReference type="SUPFAM" id="SSF53474">
    <property type="entry name" value="alpha/beta-Hydrolases"/>
    <property type="match status" value="1"/>
</dbReference>
<dbReference type="PANTHER" id="PTHR11559">
    <property type="entry name" value="CARBOXYLESTERASE"/>
    <property type="match status" value="1"/>
</dbReference>
<dbReference type="OrthoDB" id="408631at2759"/>
<comment type="similarity">
    <text evidence="1 3">Belongs to the type-B carboxylesterase/lipase family.</text>
</comment>
<gene>
    <name evidence="5" type="ORF">IFR04_000166</name>
</gene>
<evidence type="ECO:0000256" key="2">
    <source>
        <dbReference type="ARBA" id="ARBA00022801"/>
    </source>
</evidence>
<dbReference type="EMBL" id="JAFJYH010000001">
    <property type="protein sequence ID" value="KAG4426735.1"/>
    <property type="molecule type" value="Genomic_DNA"/>
</dbReference>
<proteinExistence type="inferred from homology"/>
<dbReference type="Pfam" id="PF00135">
    <property type="entry name" value="COesterase"/>
    <property type="match status" value="1"/>
</dbReference>
<evidence type="ECO:0000313" key="6">
    <source>
        <dbReference type="Proteomes" id="UP000664132"/>
    </source>
</evidence>
<dbReference type="GO" id="GO:0016787">
    <property type="term" value="F:hydrolase activity"/>
    <property type="evidence" value="ECO:0007669"/>
    <property type="project" value="UniProtKB-KW"/>
</dbReference>
<evidence type="ECO:0000256" key="1">
    <source>
        <dbReference type="ARBA" id="ARBA00005964"/>
    </source>
</evidence>
<dbReference type="PROSITE" id="PS00122">
    <property type="entry name" value="CARBOXYLESTERASE_B_1"/>
    <property type="match status" value="1"/>
</dbReference>
<organism evidence="5 6">
    <name type="scientific">Cadophora malorum</name>
    <dbReference type="NCBI Taxonomy" id="108018"/>
    <lineage>
        <taxon>Eukaryota</taxon>
        <taxon>Fungi</taxon>
        <taxon>Dikarya</taxon>
        <taxon>Ascomycota</taxon>
        <taxon>Pezizomycotina</taxon>
        <taxon>Leotiomycetes</taxon>
        <taxon>Helotiales</taxon>
        <taxon>Ploettnerulaceae</taxon>
        <taxon>Cadophora</taxon>
    </lineage>
</organism>
<keyword evidence="6" id="KW-1185">Reference proteome</keyword>
<accession>A0A8H7WKU9</accession>
<dbReference type="InterPro" id="IPR019826">
    <property type="entry name" value="Carboxylesterase_B_AS"/>
</dbReference>
<keyword evidence="2 3" id="KW-0378">Hydrolase</keyword>
<comment type="caution">
    <text evidence="5">The sequence shown here is derived from an EMBL/GenBank/DDBJ whole genome shotgun (WGS) entry which is preliminary data.</text>
</comment>
<sequence>MAQSFAILFSLLVLLFTCSGHGQLLSVPLDYGTFKGVYSSTYNISYWRKIPYAAPPIGENRFRAPQPPLQITNGTYDSNQPFDLCTQRTVNGSEDCLYLGLFSRPWTPSKPLRPVVIFYHGGGFIQGGGPFSIPPGGYPVLNVTNSTDLLFIYPNYRVNAFGFLPGAEIASSPTSDLNPGLLDQRAVLEWTQKYVKQFGGDPRDVSIWGQSAGAGSVIAQVLANGNSSPRLFSKAVASSPFWSKTYKYDSIESQKVYDTFANLSGCAGPESLKCLKSADLQVLRTAALQISTSNQYTTSSFTWGPVIDGTFLEKPLTEVTNKGDLDIDFGYGFYNSHEGENFIPPGLVNATSSGTPAFNSSTASFDAWVKGFLPKFSERNLRRLKEQYPAVGSTETIPYYNTTYVRAGLIYRDVVLACPAYWMARGARKRSYVGEYTISPAKHASDTQFWNQVNAVQKTQPLIYQGFTGAFASFFQTGDPNQNKLTNATQPGVPEYWKTEKEFVVNSDGFQNLKLRVLEKRCAFWKDVGEFVPI</sequence>
<protein>
    <recommendedName>
        <fullName evidence="3">Carboxylic ester hydrolase</fullName>
        <ecNumber evidence="3">3.1.1.-</ecNumber>
    </recommendedName>
</protein>
<feature type="signal peptide" evidence="3">
    <location>
        <begin position="1"/>
        <end position="22"/>
    </location>
</feature>